<dbReference type="AlphaFoldDB" id="A0A2P2NZD7"/>
<organism evidence="1">
    <name type="scientific">Rhizophora mucronata</name>
    <name type="common">Asiatic mangrove</name>
    <dbReference type="NCBI Taxonomy" id="61149"/>
    <lineage>
        <taxon>Eukaryota</taxon>
        <taxon>Viridiplantae</taxon>
        <taxon>Streptophyta</taxon>
        <taxon>Embryophyta</taxon>
        <taxon>Tracheophyta</taxon>
        <taxon>Spermatophyta</taxon>
        <taxon>Magnoliopsida</taxon>
        <taxon>eudicotyledons</taxon>
        <taxon>Gunneridae</taxon>
        <taxon>Pentapetalae</taxon>
        <taxon>rosids</taxon>
        <taxon>fabids</taxon>
        <taxon>Malpighiales</taxon>
        <taxon>Rhizophoraceae</taxon>
        <taxon>Rhizophora</taxon>
    </lineage>
</organism>
<name>A0A2P2NZD7_RHIMU</name>
<evidence type="ECO:0000313" key="1">
    <source>
        <dbReference type="EMBL" id="MBX47840.1"/>
    </source>
</evidence>
<dbReference type="EMBL" id="GGEC01067356">
    <property type="protein sequence ID" value="MBX47840.1"/>
    <property type="molecule type" value="Transcribed_RNA"/>
</dbReference>
<protein>
    <submittedName>
        <fullName evidence="1">Uncharacterized protein</fullName>
    </submittedName>
</protein>
<sequence length="60" mass="6705">MYQRCPCTGNQIIFTCCTRGEKILKEEIDPAHPMIKSLEIGVGYIQQKLLSTFILGSISS</sequence>
<accession>A0A2P2NZD7</accession>
<reference evidence="1" key="1">
    <citation type="submission" date="2018-02" db="EMBL/GenBank/DDBJ databases">
        <title>Rhizophora mucronata_Transcriptome.</title>
        <authorList>
            <person name="Meera S.P."/>
            <person name="Sreeshan A."/>
            <person name="Augustine A."/>
        </authorList>
    </citation>
    <scope>NUCLEOTIDE SEQUENCE</scope>
    <source>
        <tissue evidence="1">Leaf</tissue>
    </source>
</reference>
<proteinExistence type="predicted"/>